<proteinExistence type="predicted"/>
<keyword evidence="14" id="KW-1185">Reference proteome</keyword>
<dbReference type="SMART" id="SM00220">
    <property type="entry name" value="S_TKc"/>
    <property type="match status" value="1"/>
</dbReference>
<dbReference type="EC" id="2.7.11.1" evidence="1"/>
<reference evidence="13" key="2">
    <citation type="submission" date="2021-01" db="EMBL/GenBank/DDBJ databases">
        <authorList>
            <person name="Schikora-Tamarit M.A."/>
        </authorList>
    </citation>
    <scope>NUCLEOTIDE SEQUENCE</scope>
    <source>
        <strain evidence="13">NCAIM Y.01608</strain>
    </source>
</reference>
<dbReference type="GO" id="GO:0045033">
    <property type="term" value="P:peroxisome inheritance"/>
    <property type="evidence" value="ECO:0007669"/>
    <property type="project" value="UniProtKB-ARBA"/>
</dbReference>
<reference evidence="13" key="1">
    <citation type="journal article" date="2021" name="Open Biol.">
        <title>Shared evolutionary footprints suggest mitochondrial oxidative damage underlies multiple complex I losses in fungi.</title>
        <authorList>
            <person name="Schikora-Tamarit M.A."/>
            <person name="Marcet-Houben M."/>
            <person name="Nosek J."/>
            <person name="Gabaldon T."/>
        </authorList>
    </citation>
    <scope>NUCLEOTIDE SEQUENCE</scope>
    <source>
        <strain evidence="13">NCAIM Y.01608</strain>
    </source>
</reference>
<evidence type="ECO:0000256" key="1">
    <source>
        <dbReference type="ARBA" id="ARBA00012513"/>
    </source>
</evidence>
<feature type="region of interest" description="Disordered" evidence="11">
    <location>
        <begin position="465"/>
        <end position="521"/>
    </location>
</feature>
<evidence type="ECO:0000256" key="3">
    <source>
        <dbReference type="ARBA" id="ARBA00022553"/>
    </source>
</evidence>
<dbReference type="PANTHER" id="PTHR24346:SF110">
    <property type="entry name" value="NON-SPECIFIC SERINE_THREONINE PROTEIN KINASE"/>
    <property type="match status" value="1"/>
</dbReference>
<organism evidence="13 14">
    <name type="scientific">Ogataea polymorpha</name>
    <dbReference type="NCBI Taxonomy" id="460523"/>
    <lineage>
        <taxon>Eukaryota</taxon>
        <taxon>Fungi</taxon>
        <taxon>Dikarya</taxon>
        <taxon>Ascomycota</taxon>
        <taxon>Saccharomycotina</taxon>
        <taxon>Pichiomycetes</taxon>
        <taxon>Pichiales</taxon>
        <taxon>Pichiaceae</taxon>
        <taxon>Ogataea</taxon>
    </lineage>
</organism>
<feature type="compositionally biased region" description="Basic and acidic residues" evidence="11">
    <location>
        <begin position="700"/>
        <end position="710"/>
    </location>
</feature>
<feature type="region of interest" description="Disordered" evidence="11">
    <location>
        <begin position="686"/>
        <end position="719"/>
    </location>
</feature>
<keyword evidence="6" id="KW-0418">Kinase</keyword>
<dbReference type="GO" id="GO:0030447">
    <property type="term" value="P:filamentous growth"/>
    <property type="evidence" value="ECO:0007669"/>
    <property type="project" value="UniProtKB-ARBA"/>
</dbReference>
<feature type="compositionally biased region" description="Basic and acidic residues" evidence="11">
    <location>
        <begin position="589"/>
        <end position="607"/>
    </location>
</feature>
<gene>
    <name evidence="13" type="ORF">OGATHE_004331</name>
</gene>
<evidence type="ECO:0000259" key="12">
    <source>
        <dbReference type="PROSITE" id="PS50011"/>
    </source>
</evidence>
<keyword evidence="4" id="KW-0808">Transferase</keyword>
<feature type="region of interest" description="Disordered" evidence="11">
    <location>
        <begin position="1"/>
        <end position="21"/>
    </location>
</feature>
<evidence type="ECO:0000313" key="14">
    <source>
        <dbReference type="Proteomes" id="UP000788993"/>
    </source>
</evidence>
<name>A0A9P8P0B3_9ASCO</name>
<comment type="caution">
    <text evidence="13">The sequence shown here is derived from an EMBL/GenBank/DDBJ whole genome shotgun (WGS) entry which is preliminary data.</text>
</comment>
<dbReference type="GO" id="GO:0035556">
    <property type="term" value="P:intracellular signal transduction"/>
    <property type="evidence" value="ECO:0007669"/>
    <property type="project" value="TreeGrafter"/>
</dbReference>
<dbReference type="PROSITE" id="PS00108">
    <property type="entry name" value="PROTEIN_KINASE_ST"/>
    <property type="match status" value="1"/>
</dbReference>
<dbReference type="PROSITE" id="PS00107">
    <property type="entry name" value="PROTEIN_KINASE_ATP"/>
    <property type="match status" value="1"/>
</dbReference>
<evidence type="ECO:0000256" key="11">
    <source>
        <dbReference type="SAM" id="MobiDB-lite"/>
    </source>
</evidence>
<dbReference type="PANTHER" id="PTHR24346">
    <property type="entry name" value="MAP/MICROTUBULE AFFINITY-REGULATING KINASE"/>
    <property type="match status" value="1"/>
</dbReference>
<feature type="domain" description="Protein kinase" evidence="12">
    <location>
        <begin position="31"/>
        <end position="294"/>
    </location>
</feature>
<feature type="compositionally biased region" description="Polar residues" evidence="11">
    <location>
        <begin position="369"/>
        <end position="386"/>
    </location>
</feature>
<evidence type="ECO:0000256" key="6">
    <source>
        <dbReference type="ARBA" id="ARBA00022777"/>
    </source>
</evidence>
<dbReference type="GO" id="GO:0004674">
    <property type="term" value="F:protein serine/threonine kinase activity"/>
    <property type="evidence" value="ECO:0007669"/>
    <property type="project" value="UniProtKB-KW"/>
</dbReference>
<dbReference type="InterPro" id="IPR000719">
    <property type="entry name" value="Prot_kinase_dom"/>
</dbReference>
<comment type="catalytic activity">
    <reaction evidence="8">
        <text>L-threonyl-[protein] + ATP = O-phospho-L-threonyl-[protein] + ADP + H(+)</text>
        <dbReference type="Rhea" id="RHEA:46608"/>
        <dbReference type="Rhea" id="RHEA-COMP:11060"/>
        <dbReference type="Rhea" id="RHEA-COMP:11605"/>
        <dbReference type="ChEBI" id="CHEBI:15378"/>
        <dbReference type="ChEBI" id="CHEBI:30013"/>
        <dbReference type="ChEBI" id="CHEBI:30616"/>
        <dbReference type="ChEBI" id="CHEBI:61977"/>
        <dbReference type="ChEBI" id="CHEBI:456216"/>
        <dbReference type="EC" id="2.7.11.1"/>
    </reaction>
</comment>
<evidence type="ECO:0000256" key="5">
    <source>
        <dbReference type="ARBA" id="ARBA00022741"/>
    </source>
</evidence>
<dbReference type="Proteomes" id="UP000788993">
    <property type="component" value="Unassembled WGS sequence"/>
</dbReference>
<feature type="compositionally biased region" description="Polar residues" evidence="11">
    <location>
        <begin position="482"/>
        <end position="503"/>
    </location>
</feature>
<feature type="region of interest" description="Disordered" evidence="11">
    <location>
        <begin position="742"/>
        <end position="766"/>
    </location>
</feature>
<evidence type="ECO:0000256" key="9">
    <source>
        <dbReference type="ARBA" id="ARBA00048679"/>
    </source>
</evidence>
<protein>
    <recommendedName>
        <fullName evidence="1">non-specific serine/threonine protein kinase</fullName>
        <ecNumber evidence="1">2.7.11.1</ecNumber>
    </recommendedName>
</protein>
<feature type="region of interest" description="Disordered" evidence="11">
    <location>
        <begin position="369"/>
        <end position="392"/>
    </location>
</feature>
<evidence type="ECO:0000313" key="13">
    <source>
        <dbReference type="EMBL" id="KAH3662755.1"/>
    </source>
</evidence>
<feature type="region of interest" description="Disordered" evidence="11">
    <location>
        <begin position="588"/>
        <end position="607"/>
    </location>
</feature>
<keyword evidence="7 10" id="KW-0067">ATP-binding</keyword>
<dbReference type="FunFam" id="1.10.510.10:FF:000397">
    <property type="entry name" value="Serine/threonine-protein kinase KIN4"/>
    <property type="match status" value="1"/>
</dbReference>
<dbReference type="SUPFAM" id="SSF56112">
    <property type="entry name" value="Protein kinase-like (PK-like)"/>
    <property type="match status" value="1"/>
</dbReference>
<feature type="compositionally biased region" description="Basic and acidic residues" evidence="11">
    <location>
        <begin position="754"/>
        <end position="766"/>
    </location>
</feature>
<dbReference type="InterPro" id="IPR017441">
    <property type="entry name" value="Protein_kinase_ATP_BS"/>
</dbReference>
<keyword evidence="5 10" id="KW-0547">Nucleotide-binding</keyword>
<evidence type="ECO:0000256" key="7">
    <source>
        <dbReference type="ARBA" id="ARBA00022840"/>
    </source>
</evidence>
<dbReference type="Gene3D" id="1.10.510.10">
    <property type="entry name" value="Transferase(Phosphotransferase) domain 1"/>
    <property type="match status" value="1"/>
</dbReference>
<sequence length="972" mass="107269">MSVPPTSRSSRLSMSSGTKRRTAKEVRFGAYVLGSTLGEGEFGKVKLGWRKDGKHPSQAAIKLIRRDSIPKGSEKENKVHREINALKRLAHPNIVRLEEVLQNEKYIGIVLEYASGGELFDYILEHRYLKESMACRLFAQLVSGVDYMHSKGIVHRDLKLENLLLDKHKNIIITDFGFVNTFRSTDLMKTSCGSPCYAAPELVVSSEPYEGRKVDVWSCGVILYAMLAGYLPFDDDPQNPDGDNIARLYHYITTTPLTFPEYIQPTSRDLLRKIIVPNPKKRIDLKQVRAHVWLAPHAPFLSVTPSEWDRNYTRARQAVPQQDKINRRLSLMENPSSASLMLNKPHSRSFAPKTNSSLLYSNPAAPQTSHTVAISSGSDNYHSPTTPHELYRSGREKAGSSASLVLQAVVEADKFEVSRRKSIQSDFKTSVPRSATFNEGTRTSRSNSIISNNIPLSFETIAESPAQQTERSMLPPLLPPISRSTGSHCPNSAQTTASISSKLPSRANRPRPTSYHPATASSGYMFPSPDLSFLVPANSSETSLTRPLFDRASSNSSSPIKEHRNSWCQPTEPILDKASASGVLTTLSDHGEKEEETETMKDSEKRKSAALDSLSNAIDIFSISSTTTTPNSPIMSSESTAKVETAREQKVEHAGEVKQVQLITAVEDTVKKVSEDDELAELKTGIMAPLSAPSRQSSISERRHEKENRNSRKSVSASATSAPKFKRFSMLGFYSSNNLSQELQPSESIIPPRKVLEPSNKRDDVAERRMTMGARREKDSTAKRVMDFFKRRSLTSIRSLLSSSCGDFDDSVLLVMELTKRTFMAPPDSPKNVSIRPKGHKPSQGIIAGKELRITKLGGRIQHYMLVCLDVGWVQHDSDRSTESLCWQVVLELCSHQSVVSVSSGNLSPDTSDLGTSNLFGGSVNVSDSLTEVELGLVSVGNSLNLDERGVWVGDVLGSLVGDVLSLDVESV</sequence>
<dbReference type="GO" id="GO:0005737">
    <property type="term" value="C:cytoplasm"/>
    <property type="evidence" value="ECO:0007669"/>
    <property type="project" value="TreeGrafter"/>
</dbReference>
<evidence type="ECO:0000256" key="2">
    <source>
        <dbReference type="ARBA" id="ARBA00022527"/>
    </source>
</evidence>
<keyword evidence="2" id="KW-0723">Serine/threonine-protein kinase</keyword>
<dbReference type="PROSITE" id="PS50011">
    <property type="entry name" value="PROTEIN_KINASE_DOM"/>
    <property type="match status" value="1"/>
</dbReference>
<evidence type="ECO:0000256" key="10">
    <source>
        <dbReference type="PROSITE-ProRule" id="PRU10141"/>
    </source>
</evidence>
<dbReference type="GO" id="GO:0000011">
    <property type="term" value="P:vacuole inheritance"/>
    <property type="evidence" value="ECO:0007669"/>
    <property type="project" value="UniProtKB-ARBA"/>
</dbReference>
<feature type="region of interest" description="Disordered" evidence="11">
    <location>
        <begin position="419"/>
        <end position="448"/>
    </location>
</feature>
<dbReference type="EMBL" id="JAEUBD010001266">
    <property type="protein sequence ID" value="KAH3662755.1"/>
    <property type="molecule type" value="Genomic_DNA"/>
</dbReference>
<dbReference type="Pfam" id="PF00069">
    <property type="entry name" value="Pkinase"/>
    <property type="match status" value="1"/>
</dbReference>
<evidence type="ECO:0000256" key="8">
    <source>
        <dbReference type="ARBA" id="ARBA00047899"/>
    </source>
</evidence>
<feature type="compositionally biased region" description="Low complexity" evidence="11">
    <location>
        <begin position="7"/>
        <end position="16"/>
    </location>
</feature>
<comment type="catalytic activity">
    <reaction evidence="9">
        <text>L-seryl-[protein] + ATP = O-phospho-L-seryl-[protein] + ADP + H(+)</text>
        <dbReference type="Rhea" id="RHEA:17989"/>
        <dbReference type="Rhea" id="RHEA-COMP:9863"/>
        <dbReference type="Rhea" id="RHEA-COMP:11604"/>
        <dbReference type="ChEBI" id="CHEBI:15378"/>
        <dbReference type="ChEBI" id="CHEBI:29999"/>
        <dbReference type="ChEBI" id="CHEBI:30616"/>
        <dbReference type="ChEBI" id="CHEBI:83421"/>
        <dbReference type="ChEBI" id="CHEBI:456216"/>
        <dbReference type="EC" id="2.7.11.1"/>
    </reaction>
</comment>
<evidence type="ECO:0000256" key="4">
    <source>
        <dbReference type="ARBA" id="ARBA00022679"/>
    </source>
</evidence>
<keyword evidence="3" id="KW-0597">Phosphoprotein</keyword>
<accession>A0A9P8P0B3</accession>
<dbReference type="FunFam" id="3.30.200.20:FF:000042">
    <property type="entry name" value="Aurora kinase A"/>
    <property type="match status" value="1"/>
</dbReference>
<feature type="binding site" evidence="10">
    <location>
        <position position="62"/>
    </location>
    <ligand>
        <name>ATP</name>
        <dbReference type="ChEBI" id="CHEBI:30616"/>
    </ligand>
</feature>
<dbReference type="InterPro" id="IPR008271">
    <property type="entry name" value="Ser/Thr_kinase_AS"/>
</dbReference>
<dbReference type="InterPro" id="IPR011009">
    <property type="entry name" value="Kinase-like_dom_sf"/>
</dbReference>
<dbReference type="AlphaFoldDB" id="A0A9P8P0B3"/>
<dbReference type="GO" id="GO:0005524">
    <property type="term" value="F:ATP binding"/>
    <property type="evidence" value="ECO:0007669"/>
    <property type="project" value="UniProtKB-UniRule"/>
</dbReference>
<feature type="compositionally biased region" description="Polar residues" evidence="11">
    <location>
        <begin position="424"/>
        <end position="445"/>
    </location>
</feature>